<dbReference type="AlphaFoldDB" id="H2ZAJ5"/>
<dbReference type="HOGENOM" id="CLU_1660094_0_0_1"/>
<dbReference type="GO" id="GO:0016705">
    <property type="term" value="F:oxidoreductase activity, acting on paired donors, with incorporation or reduction of molecular oxygen"/>
    <property type="evidence" value="ECO:0007669"/>
    <property type="project" value="InterPro"/>
</dbReference>
<sequence>MPETLMDMEYMQGILKESVRCSGMFSFAGRVEDIDITVQNHLIPKGTPILEAIMTEMRSEAFSCPDVFNPKNFTKDNNHLNPLTFIPFAFGGSRHKPEESLVYLLAAVTVSSLFRNLQVSLAGKEIEPFAANFESFVAMPSTEEIWVTVSKEKEVENVG</sequence>
<evidence type="ECO:0000313" key="2">
    <source>
        <dbReference type="Ensembl" id="ENSCSAVP00000014610.1"/>
    </source>
</evidence>
<dbReference type="PANTHER" id="PTHR24280:SF4">
    <property type="entry name" value="CYTOCHROME P450 20A1"/>
    <property type="match status" value="1"/>
</dbReference>
<dbReference type="InParanoid" id="H2ZAJ5"/>
<proteinExistence type="inferred from homology"/>
<dbReference type="STRING" id="51511.ENSCSAVP00000014610"/>
<comment type="similarity">
    <text evidence="1">Belongs to the cytochrome P450 family.</text>
</comment>
<reference evidence="3" key="1">
    <citation type="submission" date="2003-08" db="EMBL/GenBank/DDBJ databases">
        <authorList>
            <person name="Birren B."/>
            <person name="Nusbaum C."/>
            <person name="Abebe A."/>
            <person name="Abouelleil A."/>
            <person name="Adekoya E."/>
            <person name="Ait-zahra M."/>
            <person name="Allen N."/>
            <person name="Allen T."/>
            <person name="An P."/>
            <person name="Anderson M."/>
            <person name="Anderson S."/>
            <person name="Arachchi H."/>
            <person name="Armbruster J."/>
            <person name="Bachantsang P."/>
            <person name="Baldwin J."/>
            <person name="Barry A."/>
            <person name="Bayul T."/>
            <person name="Blitshsteyn B."/>
            <person name="Bloom T."/>
            <person name="Blye J."/>
            <person name="Boguslavskiy L."/>
            <person name="Borowsky M."/>
            <person name="Boukhgalter B."/>
            <person name="Brunache A."/>
            <person name="Butler J."/>
            <person name="Calixte N."/>
            <person name="Calvo S."/>
            <person name="Camarata J."/>
            <person name="Campo K."/>
            <person name="Chang J."/>
            <person name="Cheshatsang Y."/>
            <person name="Citroen M."/>
            <person name="Collymore A."/>
            <person name="Considine T."/>
            <person name="Cook A."/>
            <person name="Cooke P."/>
            <person name="Corum B."/>
            <person name="Cuomo C."/>
            <person name="David R."/>
            <person name="Dawoe T."/>
            <person name="Degray S."/>
            <person name="Dodge S."/>
            <person name="Dooley K."/>
            <person name="Dorje P."/>
            <person name="Dorjee K."/>
            <person name="Dorris L."/>
            <person name="Duffey N."/>
            <person name="Dupes A."/>
            <person name="Elkins T."/>
            <person name="Engels R."/>
            <person name="Erickson J."/>
            <person name="Farina A."/>
            <person name="Faro S."/>
            <person name="Ferreira P."/>
            <person name="Fischer H."/>
            <person name="Fitzgerald M."/>
            <person name="Foley K."/>
            <person name="Gage D."/>
            <person name="Galagan J."/>
            <person name="Gearin G."/>
            <person name="Gnerre S."/>
            <person name="Gnirke A."/>
            <person name="Goyette A."/>
            <person name="Graham J."/>
            <person name="Grandbois E."/>
            <person name="Gyaltsen K."/>
            <person name="Hafez N."/>
            <person name="Hagopian D."/>
            <person name="Hagos B."/>
            <person name="Hall J."/>
            <person name="Hatcher B."/>
            <person name="Heller A."/>
            <person name="Higgins H."/>
            <person name="Honan T."/>
            <person name="Horn A."/>
            <person name="Houde N."/>
            <person name="Hughes L."/>
            <person name="Hulme W."/>
            <person name="Husby E."/>
            <person name="Iliev I."/>
            <person name="Jaffe D."/>
            <person name="Jones C."/>
            <person name="Kamal M."/>
            <person name="Kamat A."/>
            <person name="Kamvysselis M."/>
            <person name="Karlsson E."/>
            <person name="Kells C."/>
            <person name="Kieu A."/>
            <person name="Kisner P."/>
            <person name="Kodira C."/>
            <person name="Kulbokas E."/>
            <person name="Labutti K."/>
            <person name="Lama D."/>
            <person name="Landers T."/>
            <person name="Leger J."/>
            <person name="Levine S."/>
            <person name="Lewis D."/>
            <person name="Lewis T."/>
            <person name="Lindblad-toh K."/>
            <person name="Liu X."/>
            <person name="Lokyitsang T."/>
            <person name="Lokyitsang Y."/>
            <person name="Lucien O."/>
            <person name="Lui A."/>
            <person name="Ma L.J."/>
            <person name="Mabbitt R."/>
            <person name="Macdonald J."/>
            <person name="Maclean C."/>
            <person name="Major J."/>
            <person name="Manning J."/>
            <person name="Marabella R."/>
            <person name="Maru K."/>
            <person name="Matthews C."/>
            <person name="Mauceli E."/>
            <person name="Mccarthy M."/>
            <person name="Mcdonough S."/>
            <person name="Mcghee T."/>
            <person name="Meldrim J."/>
            <person name="Meneus L."/>
            <person name="Mesirov J."/>
            <person name="Mihalev A."/>
            <person name="Mihova T."/>
            <person name="Mikkelsen T."/>
            <person name="Mlenga V."/>
            <person name="Moru K."/>
            <person name="Mozes J."/>
            <person name="Mulrain L."/>
            <person name="Munson G."/>
            <person name="Naylor J."/>
            <person name="Newes C."/>
            <person name="Nguyen C."/>
            <person name="Nguyen N."/>
            <person name="Nguyen T."/>
            <person name="Nicol R."/>
            <person name="Nielsen C."/>
            <person name="Nizzari M."/>
            <person name="Norbu C."/>
            <person name="Norbu N."/>
            <person name="O'donnell P."/>
            <person name="Okoawo O."/>
            <person name="O'leary S."/>
            <person name="Omotosho B."/>
            <person name="O'neill K."/>
            <person name="Osman S."/>
            <person name="Parker S."/>
            <person name="Perrin D."/>
            <person name="Phunkhang P."/>
            <person name="Piqani B."/>
            <person name="Purcell S."/>
            <person name="Rachupka T."/>
            <person name="Ramasamy U."/>
            <person name="Rameau R."/>
            <person name="Ray V."/>
            <person name="Raymond C."/>
            <person name="Retta R."/>
            <person name="Richardson S."/>
            <person name="Rise C."/>
            <person name="Rodriguez J."/>
            <person name="Rogers J."/>
            <person name="Rogov P."/>
            <person name="Rutman M."/>
            <person name="Schupbach R."/>
            <person name="Seaman C."/>
            <person name="Settipalli S."/>
            <person name="Sharpe T."/>
            <person name="Sheridan J."/>
            <person name="Sherpa N."/>
            <person name="Shi J."/>
            <person name="Smirnov S."/>
            <person name="Smith C."/>
            <person name="Sougnez C."/>
            <person name="Spencer B."/>
            <person name="Stalker J."/>
            <person name="Stange-thomann N."/>
            <person name="Stavropoulos S."/>
            <person name="Stetson K."/>
            <person name="Stone C."/>
            <person name="Stone S."/>
            <person name="Stubbs M."/>
            <person name="Talamas J."/>
            <person name="Tchuinga P."/>
            <person name="Tenzing P."/>
            <person name="Tesfaye S."/>
            <person name="Theodore J."/>
            <person name="Thoulutsang Y."/>
            <person name="Topham K."/>
            <person name="Towey S."/>
            <person name="Tsamla T."/>
            <person name="Tsomo N."/>
            <person name="Vallee D."/>
            <person name="Vassiliev H."/>
            <person name="Venkataraman V."/>
            <person name="Vinson J."/>
            <person name="Vo A."/>
            <person name="Wade C."/>
            <person name="Wang S."/>
            <person name="Wangchuk T."/>
            <person name="Wangdi T."/>
            <person name="Whittaker C."/>
            <person name="Wilkinson J."/>
            <person name="Wu Y."/>
            <person name="Wyman D."/>
            <person name="Yadav S."/>
            <person name="Yang S."/>
            <person name="Yang X."/>
            <person name="Yeager S."/>
            <person name="Yee E."/>
            <person name="Young G."/>
            <person name="Zainoun J."/>
            <person name="Zembeck L."/>
            <person name="Zimmer A."/>
            <person name="Zody M."/>
            <person name="Lander E."/>
        </authorList>
    </citation>
    <scope>NUCLEOTIDE SEQUENCE [LARGE SCALE GENOMIC DNA]</scope>
</reference>
<dbReference type="Proteomes" id="UP000007875">
    <property type="component" value="Unassembled WGS sequence"/>
</dbReference>
<evidence type="ECO:0000256" key="1">
    <source>
        <dbReference type="ARBA" id="ARBA00010617"/>
    </source>
</evidence>
<dbReference type="Gene3D" id="1.10.630.10">
    <property type="entry name" value="Cytochrome P450"/>
    <property type="match status" value="1"/>
</dbReference>
<dbReference type="GeneTree" id="ENSGT00500000044939"/>
<dbReference type="InterPro" id="IPR001128">
    <property type="entry name" value="Cyt_P450"/>
</dbReference>
<dbReference type="Pfam" id="PF00067">
    <property type="entry name" value="p450"/>
    <property type="match status" value="1"/>
</dbReference>
<dbReference type="PANTHER" id="PTHR24280">
    <property type="entry name" value="CYTOCHROME P450 20A1"/>
    <property type="match status" value="1"/>
</dbReference>
<dbReference type="SUPFAM" id="SSF48264">
    <property type="entry name" value="Cytochrome P450"/>
    <property type="match status" value="1"/>
</dbReference>
<dbReference type="GO" id="GO:0004497">
    <property type="term" value="F:monooxygenase activity"/>
    <property type="evidence" value="ECO:0007669"/>
    <property type="project" value="InterPro"/>
</dbReference>
<accession>H2ZAJ5</accession>
<dbReference type="GO" id="GO:0016020">
    <property type="term" value="C:membrane"/>
    <property type="evidence" value="ECO:0007669"/>
    <property type="project" value="TreeGrafter"/>
</dbReference>
<dbReference type="GO" id="GO:0020037">
    <property type="term" value="F:heme binding"/>
    <property type="evidence" value="ECO:0007669"/>
    <property type="project" value="InterPro"/>
</dbReference>
<dbReference type="InterPro" id="IPR036396">
    <property type="entry name" value="Cyt_P450_sf"/>
</dbReference>
<organism evidence="2 3">
    <name type="scientific">Ciona savignyi</name>
    <name type="common">Pacific transparent sea squirt</name>
    <dbReference type="NCBI Taxonomy" id="51511"/>
    <lineage>
        <taxon>Eukaryota</taxon>
        <taxon>Metazoa</taxon>
        <taxon>Chordata</taxon>
        <taxon>Tunicata</taxon>
        <taxon>Ascidiacea</taxon>
        <taxon>Phlebobranchia</taxon>
        <taxon>Cionidae</taxon>
        <taxon>Ciona</taxon>
    </lineage>
</organism>
<dbReference type="GO" id="GO:0005506">
    <property type="term" value="F:iron ion binding"/>
    <property type="evidence" value="ECO:0007669"/>
    <property type="project" value="InterPro"/>
</dbReference>
<dbReference type="eggNOG" id="KOG0157">
    <property type="taxonomic scope" value="Eukaryota"/>
</dbReference>
<keyword evidence="3" id="KW-1185">Reference proteome</keyword>
<dbReference type="InterPro" id="IPR052666">
    <property type="entry name" value="CYP450_20A1-like"/>
</dbReference>
<dbReference type="Ensembl" id="ENSCSAVT00000014777.1">
    <property type="protein sequence ID" value="ENSCSAVP00000014610.1"/>
    <property type="gene ID" value="ENSCSAVG00000008542.1"/>
</dbReference>
<protein>
    <submittedName>
        <fullName evidence="2">Uncharacterized protein</fullName>
    </submittedName>
</protein>
<reference evidence="2" key="3">
    <citation type="submission" date="2025-09" db="UniProtKB">
        <authorList>
            <consortium name="Ensembl"/>
        </authorList>
    </citation>
    <scope>IDENTIFICATION</scope>
</reference>
<name>H2ZAJ5_CIOSA</name>
<evidence type="ECO:0000313" key="3">
    <source>
        <dbReference type="Proteomes" id="UP000007875"/>
    </source>
</evidence>
<reference evidence="2" key="2">
    <citation type="submission" date="2025-08" db="UniProtKB">
        <authorList>
            <consortium name="Ensembl"/>
        </authorList>
    </citation>
    <scope>IDENTIFICATION</scope>
</reference>